<dbReference type="InterPro" id="IPR017853">
    <property type="entry name" value="GH"/>
</dbReference>
<dbReference type="AlphaFoldDB" id="A0A2P2C202"/>
<dbReference type="EMBL" id="CZKA01000025">
    <property type="protein sequence ID" value="CUR56030.1"/>
    <property type="molecule type" value="Genomic_DNA"/>
</dbReference>
<feature type="domain" description="Glycoside-hydrolase family GH114 TIM-barrel" evidence="1">
    <location>
        <begin position="66"/>
        <end position="277"/>
    </location>
</feature>
<dbReference type="PANTHER" id="PTHR35273">
    <property type="entry name" value="ALPHA-1,4 POLYGALACTOSAMINIDASE, PUTATIVE (AFU_ORTHOLOGUE AFUA_3G07890)-RELATED"/>
    <property type="match status" value="1"/>
</dbReference>
<accession>A0A2P2C202</accession>
<organism evidence="2">
    <name type="scientific">metagenome</name>
    <dbReference type="NCBI Taxonomy" id="256318"/>
    <lineage>
        <taxon>unclassified sequences</taxon>
        <taxon>metagenomes</taxon>
    </lineage>
</organism>
<dbReference type="SUPFAM" id="SSF51445">
    <property type="entry name" value="(Trans)glycosidases"/>
    <property type="match status" value="1"/>
</dbReference>
<evidence type="ECO:0000313" key="2">
    <source>
        <dbReference type="EMBL" id="CUR56030.1"/>
    </source>
</evidence>
<reference evidence="2" key="1">
    <citation type="submission" date="2015-08" db="EMBL/GenBank/DDBJ databases">
        <authorList>
            <person name="Babu N.S."/>
            <person name="Beckwith C.J."/>
            <person name="Beseler K.G."/>
            <person name="Brison A."/>
            <person name="Carone J.V."/>
            <person name="Caskin T.P."/>
            <person name="Diamond M."/>
            <person name="Durham M.E."/>
            <person name="Foxe J.M."/>
            <person name="Go M."/>
            <person name="Henderson B.A."/>
            <person name="Jones I.B."/>
            <person name="McGettigan J.A."/>
            <person name="Micheletti S.J."/>
            <person name="Nasrallah M.E."/>
            <person name="Ortiz D."/>
            <person name="Piller C.R."/>
            <person name="Privatt S.R."/>
            <person name="Schneider S.L."/>
            <person name="Sharp S."/>
            <person name="Smith T.C."/>
            <person name="Stanton J.D."/>
            <person name="Ullery H.E."/>
            <person name="Wilson R.J."/>
            <person name="Serrano M.G."/>
            <person name="Buck G."/>
            <person name="Lee V."/>
            <person name="Wang Y."/>
            <person name="Carvalho R."/>
            <person name="Voegtly L."/>
            <person name="Shi R."/>
            <person name="Duckworth R."/>
            <person name="Johnson A."/>
            <person name="Loviza R."/>
            <person name="Walstead R."/>
            <person name="Shah Z."/>
            <person name="Kiflezghi M."/>
            <person name="Wade K."/>
            <person name="Ball S.L."/>
            <person name="Bradley K.W."/>
            <person name="Asai D.J."/>
            <person name="Bowman C.A."/>
            <person name="Russell D.A."/>
            <person name="Pope W.H."/>
            <person name="Jacobs-Sera D."/>
            <person name="Hendrix R.W."/>
            <person name="Hatfull G.F."/>
        </authorList>
    </citation>
    <scope>NUCLEOTIDE SEQUENCE</scope>
</reference>
<dbReference type="Pfam" id="PF03537">
    <property type="entry name" value="Glyco_hydro_114"/>
    <property type="match status" value="1"/>
</dbReference>
<dbReference type="InterPro" id="IPR004352">
    <property type="entry name" value="GH114_TIM-barrel"/>
</dbReference>
<gene>
    <name evidence="2" type="ORF">NOCA2310124</name>
</gene>
<name>A0A2P2C202_9ZZZZ</name>
<protein>
    <submittedName>
        <fullName evidence="2">Secreted protein</fullName>
    </submittedName>
</protein>
<sequence>MTRRGSRSGAIGTRRAGERVIVVAETLAGMTSRLALLVVTLALLVGGPARAADAAREKLPVGTDVDYQLGGARPVPAHVGIVVRDRRARPAPGRYSICYVNGFQTQPDERAFWKRHRALLLRKGGHPVVDGAWNETLLDLRTRAKRHALARIVGRWTSKCAVDGFDAVEYDNLDSFTRSQGLLKRRQAVAYARLLVRGAHAAGLAAGQKNLVDFDGRRVGYDFAVAEECGRYRECGGYVATYRRRVLVIEYRRKDFDRTCAARGAALAVVLRDRNLSPTGVRRWC</sequence>
<dbReference type="PANTHER" id="PTHR35273:SF2">
    <property type="entry name" value="ALPHA-GALACTOSIDASE"/>
    <property type="match status" value="1"/>
</dbReference>
<evidence type="ECO:0000259" key="1">
    <source>
        <dbReference type="Pfam" id="PF03537"/>
    </source>
</evidence>
<proteinExistence type="predicted"/>